<feature type="region of interest" description="Disordered" evidence="1">
    <location>
        <begin position="463"/>
        <end position="496"/>
    </location>
</feature>
<name>A0A9D5D6C5_9LILI</name>
<feature type="compositionally biased region" description="Polar residues" evidence="1">
    <location>
        <begin position="468"/>
        <end position="479"/>
    </location>
</feature>
<reference evidence="2" key="2">
    <citation type="journal article" date="2022" name="Hortic Res">
        <title>The genome of Dioscorea zingiberensis sheds light on the biosynthesis, origin and evolution of the medicinally important diosgenin saponins.</title>
        <authorList>
            <person name="Li Y."/>
            <person name="Tan C."/>
            <person name="Li Z."/>
            <person name="Guo J."/>
            <person name="Li S."/>
            <person name="Chen X."/>
            <person name="Wang C."/>
            <person name="Dai X."/>
            <person name="Yang H."/>
            <person name="Song W."/>
            <person name="Hou L."/>
            <person name="Xu J."/>
            <person name="Tong Z."/>
            <person name="Xu A."/>
            <person name="Yuan X."/>
            <person name="Wang W."/>
            <person name="Yang Q."/>
            <person name="Chen L."/>
            <person name="Sun Z."/>
            <person name="Wang K."/>
            <person name="Pan B."/>
            <person name="Chen J."/>
            <person name="Bao Y."/>
            <person name="Liu F."/>
            <person name="Qi X."/>
            <person name="Gang D.R."/>
            <person name="Wen J."/>
            <person name="Li J."/>
        </authorList>
    </citation>
    <scope>NUCLEOTIDE SEQUENCE</scope>
    <source>
        <strain evidence="2">Dzin_1.0</strain>
    </source>
</reference>
<dbReference type="EMBL" id="JAGGNH010000001">
    <property type="protein sequence ID" value="KAJ0985282.1"/>
    <property type="molecule type" value="Genomic_DNA"/>
</dbReference>
<dbReference type="AlphaFoldDB" id="A0A9D5D6C5"/>
<feature type="compositionally biased region" description="Polar residues" evidence="1">
    <location>
        <begin position="254"/>
        <end position="263"/>
    </location>
</feature>
<feature type="region of interest" description="Disordered" evidence="1">
    <location>
        <begin position="251"/>
        <end position="270"/>
    </location>
</feature>
<accession>A0A9D5D6C5</accession>
<proteinExistence type="predicted"/>
<reference evidence="2" key="1">
    <citation type="submission" date="2021-03" db="EMBL/GenBank/DDBJ databases">
        <authorList>
            <person name="Li Z."/>
            <person name="Yang C."/>
        </authorList>
    </citation>
    <scope>NUCLEOTIDE SEQUENCE</scope>
    <source>
        <strain evidence="2">Dzin_1.0</strain>
        <tissue evidence="2">Leaf</tissue>
    </source>
</reference>
<protein>
    <submittedName>
        <fullName evidence="2">Uncharacterized protein</fullName>
    </submittedName>
</protein>
<organism evidence="2 3">
    <name type="scientific">Dioscorea zingiberensis</name>
    <dbReference type="NCBI Taxonomy" id="325984"/>
    <lineage>
        <taxon>Eukaryota</taxon>
        <taxon>Viridiplantae</taxon>
        <taxon>Streptophyta</taxon>
        <taxon>Embryophyta</taxon>
        <taxon>Tracheophyta</taxon>
        <taxon>Spermatophyta</taxon>
        <taxon>Magnoliopsida</taxon>
        <taxon>Liliopsida</taxon>
        <taxon>Dioscoreales</taxon>
        <taxon>Dioscoreaceae</taxon>
        <taxon>Dioscorea</taxon>
    </lineage>
</organism>
<keyword evidence="3" id="KW-1185">Reference proteome</keyword>
<gene>
    <name evidence="2" type="ORF">J5N97_003638</name>
</gene>
<dbReference type="Proteomes" id="UP001085076">
    <property type="component" value="Miscellaneous, Linkage group lg01"/>
</dbReference>
<feature type="compositionally biased region" description="Basic and acidic residues" evidence="1">
    <location>
        <begin position="480"/>
        <end position="496"/>
    </location>
</feature>
<evidence type="ECO:0000313" key="3">
    <source>
        <dbReference type="Proteomes" id="UP001085076"/>
    </source>
</evidence>
<sequence>MERLDESQVANCIFYSSPSATDESLYNVAALNSELFFGGQEGSYSSSLASDLQVEISEFGSPPRRTEMNVISEGFVFNHRSTGEDSTSGSQDISVNFAEENDSVPREESMISEHDVIRMVYPEADTDFSDSVISMVPEPAAVQLVHRPNLSSEVNGKKDSPVDVEASLECDWNESISLTSYPEEHECLRNPTDRIDLEEFQPSVLDLPPIPEHLHESVLEQEHDSSEEPAPMVSFTGLQLFEEYNVDPYDLQDALSSPQPQSPKENRTDVNSKSLIHELEESDALISSPGVSFSDSSFSGLYAVNQSEIRDDSETRCSSGLICSEMESGEVRNELKDLKEIDEDLLSELDVVGDFYAAKPTLNQELSGMELPFVSDGIGRVESCEDKSLEVPHLSSKLPAETMDETKLVVEQPTLTILEMDPEQTVYKSKLHVLEAFSHEDIGLVPDQLVEGAALPLAAEPMVEKHITTNPEVGSSGSDASDKDQEPRDKFRVACS</sequence>
<evidence type="ECO:0000256" key="1">
    <source>
        <dbReference type="SAM" id="MobiDB-lite"/>
    </source>
</evidence>
<comment type="caution">
    <text evidence="2">The sequence shown here is derived from an EMBL/GenBank/DDBJ whole genome shotgun (WGS) entry which is preliminary data.</text>
</comment>
<evidence type="ECO:0000313" key="2">
    <source>
        <dbReference type="EMBL" id="KAJ0985282.1"/>
    </source>
</evidence>